<evidence type="ECO:0000313" key="1">
    <source>
        <dbReference type="EMBL" id="KAL0175313.1"/>
    </source>
</evidence>
<feature type="non-terminal residue" evidence="1">
    <location>
        <position position="1"/>
    </location>
</feature>
<protein>
    <recommendedName>
        <fullName evidence="3">SIK3 kinase</fullName>
    </recommendedName>
</protein>
<keyword evidence="2" id="KW-1185">Reference proteome</keyword>
<gene>
    <name evidence="1" type="ORF">M9458_031281</name>
</gene>
<comment type="caution">
    <text evidence="1">The sequence shown here is derived from an EMBL/GenBank/DDBJ whole genome shotgun (WGS) entry which is preliminary data.</text>
</comment>
<organism evidence="1 2">
    <name type="scientific">Cirrhinus mrigala</name>
    <name type="common">Mrigala</name>
    <dbReference type="NCBI Taxonomy" id="683832"/>
    <lineage>
        <taxon>Eukaryota</taxon>
        <taxon>Metazoa</taxon>
        <taxon>Chordata</taxon>
        <taxon>Craniata</taxon>
        <taxon>Vertebrata</taxon>
        <taxon>Euteleostomi</taxon>
        <taxon>Actinopterygii</taxon>
        <taxon>Neopterygii</taxon>
        <taxon>Teleostei</taxon>
        <taxon>Ostariophysi</taxon>
        <taxon>Cypriniformes</taxon>
        <taxon>Cyprinidae</taxon>
        <taxon>Labeoninae</taxon>
        <taxon>Labeonini</taxon>
        <taxon>Cirrhinus</taxon>
    </lineage>
</organism>
<dbReference type="Proteomes" id="UP001529510">
    <property type="component" value="Unassembled WGS sequence"/>
</dbReference>
<proteinExistence type="predicted"/>
<evidence type="ECO:0000313" key="2">
    <source>
        <dbReference type="Proteomes" id="UP001529510"/>
    </source>
</evidence>
<dbReference type="EMBL" id="JAMKFB020000015">
    <property type="protein sequence ID" value="KAL0175313.1"/>
    <property type="molecule type" value="Genomic_DNA"/>
</dbReference>
<sequence>SSYKDCNTLHLPMERFSPVRRFSDGAATIQAFKTQLENNSLIRQLKQECEQLQKMYAAPQDERLMEHTQQQHVLYQQEQQILHQQIQ</sequence>
<accession>A0ABD0PMN2</accession>
<feature type="non-terminal residue" evidence="1">
    <location>
        <position position="87"/>
    </location>
</feature>
<dbReference type="AlphaFoldDB" id="A0ABD0PMN2"/>
<name>A0ABD0PMN2_CIRMR</name>
<evidence type="ECO:0008006" key="3">
    <source>
        <dbReference type="Google" id="ProtNLM"/>
    </source>
</evidence>
<reference evidence="1 2" key="1">
    <citation type="submission" date="2024-05" db="EMBL/GenBank/DDBJ databases">
        <title>Genome sequencing and assembly of Indian major carp, Cirrhinus mrigala (Hamilton, 1822).</title>
        <authorList>
            <person name="Mohindra V."/>
            <person name="Chowdhury L.M."/>
            <person name="Lal K."/>
            <person name="Jena J.K."/>
        </authorList>
    </citation>
    <scope>NUCLEOTIDE SEQUENCE [LARGE SCALE GENOMIC DNA]</scope>
    <source>
        <strain evidence="1">CM1030</strain>
        <tissue evidence="1">Blood</tissue>
    </source>
</reference>